<evidence type="ECO:0000313" key="9">
    <source>
        <dbReference type="EMBL" id="KPV54003.1"/>
    </source>
</evidence>
<organism evidence="9 10">
    <name type="scientific">Kouleothrix aurantiaca</name>
    <dbReference type="NCBI Taxonomy" id="186479"/>
    <lineage>
        <taxon>Bacteria</taxon>
        <taxon>Bacillati</taxon>
        <taxon>Chloroflexota</taxon>
        <taxon>Chloroflexia</taxon>
        <taxon>Chloroflexales</taxon>
        <taxon>Roseiflexineae</taxon>
        <taxon>Roseiflexaceae</taxon>
        <taxon>Kouleothrix</taxon>
    </lineage>
</organism>
<evidence type="ECO:0000256" key="2">
    <source>
        <dbReference type="ARBA" id="ARBA00009695"/>
    </source>
</evidence>
<evidence type="ECO:0000256" key="5">
    <source>
        <dbReference type="HAMAP-Rule" id="MF_01114"/>
    </source>
</evidence>
<dbReference type="Gene3D" id="1.10.10.10">
    <property type="entry name" value="Winged helix-like DNA-binding domain superfamily/Winged helix DNA-binding domain"/>
    <property type="match status" value="3"/>
</dbReference>
<dbReference type="PANTHER" id="PTHR33602">
    <property type="entry name" value="REGULATORY PROTEIN RECX FAMILY PROTEIN"/>
    <property type="match status" value="1"/>
</dbReference>
<evidence type="ECO:0000256" key="1">
    <source>
        <dbReference type="ARBA" id="ARBA00004496"/>
    </source>
</evidence>
<dbReference type="Pfam" id="PF21982">
    <property type="entry name" value="RecX_HTH1"/>
    <property type="match status" value="1"/>
</dbReference>
<proteinExistence type="inferred from homology"/>
<evidence type="ECO:0000256" key="4">
    <source>
        <dbReference type="ARBA" id="ARBA00022490"/>
    </source>
</evidence>
<evidence type="ECO:0000259" key="6">
    <source>
        <dbReference type="Pfam" id="PF02631"/>
    </source>
</evidence>
<evidence type="ECO:0000256" key="3">
    <source>
        <dbReference type="ARBA" id="ARBA00018111"/>
    </source>
</evidence>
<sequence>MPSGKITSLRAQVQDNQRVNVFVNGEFALGVSLNTISRAGLFVGKELSEAEYAQLETLESSDRAYQAALRFLEARPRSSAEVRTRLERKDFAPEAIDAALARLTQLGMIDDAAFARLWVENRQLMRPRGANALRDELRRKGIDADTAAAVLSDDTHEDEAERAMVLARGALRKYASAADRNAFTRRMGGFLQRRGFTFDVIRPIIDTLWAEVRGDTTADDDDEEE</sequence>
<feature type="domain" description="RecX third three-helical" evidence="7">
    <location>
        <begin position="157"/>
        <end position="203"/>
    </location>
</feature>
<dbReference type="PATRIC" id="fig|186479.3.peg.1444"/>
<dbReference type="PANTHER" id="PTHR33602:SF1">
    <property type="entry name" value="REGULATORY PROTEIN RECX FAMILY PROTEIN"/>
    <property type="match status" value="1"/>
</dbReference>
<dbReference type="InterPro" id="IPR003783">
    <property type="entry name" value="Regulatory_RecX"/>
</dbReference>
<dbReference type="HAMAP" id="MF_01114">
    <property type="entry name" value="RecX"/>
    <property type="match status" value="1"/>
</dbReference>
<protein>
    <recommendedName>
        <fullName evidence="3 5">Regulatory protein RecX</fullName>
    </recommendedName>
</protein>
<evidence type="ECO:0000259" key="7">
    <source>
        <dbReference type="Pfam" id="PF21981"/>
    </source>
</evidence>
<comment type="caution">
    <text evidence="9">The sequence shown here is derived from an EMBL/GenBank/DDBJ whole genome shotgun (WGS) entry which is preliminary data.</text>
</comment>
<keyword evidence="10" id="KW-1185">Reference proteome</keyword>
<name>A0A0P9DKH5_9CHLR</name>
<dbReference type="InterPro" id="IPR053924">
    <property type="entry name" value="RecX_HTH_2nd"/>
</dbReference>
<dbReference type="GO" id="GO:0006282">
    <property type="term" value="P:regulation of DNA repair"/>
    <property type="evidence" value="ECO:0007669"/>
    <property type="project" value="UniProtKB-UniRule"/>
</dbReference>
<dbReference type="InterPro" id="IPR053925">
    <property type="entry name" value="RecX_HTH_3rd"/>
</dbReference>
<comment type="similarity">
    <text evidence="2 5">Belongs to the RecX family.</text>
</comment>
<keyword evidence="4 5" id="KW-0963">Cytoplasm</keyword>
<comment type="subcellular location">
    <subcellularLocation>
        <location evidence="1 5">Cytoplasm</location>
    </subcellularLocation>
</comment>
<dbReference type="AlphaFoldDB" id="A0A0P9DKH5"/>
<dbReference type="Pfam" id="PF21981">
    <property type="entry name" value="RecX_HTH3"/>
    <property type="match status" value="1"/>
</dbReference>
<feature type="domain" description="RecX second three-helical" evidence="6">
    <location>
        <begin position="110"/>
        <end position="151"/>
    </location>
</feature>
<feature type="domain" description="RecX first three-helical" evidence="8">
    <location>
        <begin position="64"/>
        <end position="103"/>
    </location>
</feature>
<dbReference type="GO" id="GO:0005737">
    <property type="term" value="C:cytoplasm"/>
    <property type="evidence" value="ECO:0007669"/>
    <property type="project" value="UniProtKB-SubCell"/>
</dbReference>
<dbReference type="Pfam" id="PF02631">
    <property type="entry name" value="RecX_HTH2"/>
    <property type="match status" value="1"/>
</dbReference>
<dbReference type="InterPro" id="IPR036388">
    <property type="entry name" value="WH-like_DNA-bd_sf"/>
</dbReference>
<dbReference type="EMBL" id="LJCR01000134">
    <property type="protein sequence ID" value="KPV54003.1"/>
    <property type="molecule type" value="Genomic_DNA"/>
</dbReference>
<evidence type="ECO:0000313" key="10">
    <source>
        <dbReference type="Proteomes" id="UP000050509"/>
    </source>
</evidence>
<dbReference type="Proteomes" id="UP000050509">
    <property type="component" value="Unassembled WGS sequence"/>
</dbReference>
<comment type="function">
    <text evidence="5">Modulates RecA activity.</text>
</comment>
<evidence type="ECO:0000259" key="8">
    <source>
        <dbReference type="Pfam" id="PF21982"/>
    </source>
</evidence>
<gene>
    <name evidence="5" type="primary">recX</name>
    <name evidence="9" type="ORF">SE17_06360</name>
</gene>
<dbReference type="InterPro" id="IPR053926">
    <property type="entry name" value="RecX_HTH_1st"/>
</dbReference>
<accession>A0A0P9DKH5</accession>
<reference evidence="9 10" key="1">
    <citation type="submission" date="2015-09" db="EMBL/GenBank/DDBJ databases">
        <title>Draft genome sequence of Kouleothrix aurantiaca JCM 19913.</title>
        <authorList>
            <person name="Hemp J."/>
        </authorList>
    </citation>
    <scope>NUCLEOTIDE SEQUENCE [LARGE SCALE GENOMIC DNA]</scope>
    <source>
        <strain evidence="9 10">COM-B</strain>
    </source>
</reference>